<dbReference type="EMBL" id="LNYK01000014">
    <property type="protein sequence ID" value="KTD21901.1"/>
    <property type="molecule type" value="Genomic_DNA"/>
</dbReference>
<comment type="caution">
    <text evidence="2">The sequence shown here is derived from an EMBL/GenBank/DDBJ whole genome shotgun (WGS) entry which is preliminary data.</text>
</comment>
<reference evidence="2 3" key="1">
    <citation type="submission" date="2015-11" db="EMBL/GenBank/DDBJ databases">
        <title>Genomic analysis of 38 Legionella species identifies large and diverse effector repertoires.</title>
        <authorList>
            <person name="Burstein D."/>
            <person name="Amaro F."/>
            <person name="Zusman T."/>
            <person name="Lifshitz Z."/>
            <person name="Cohen O."/>
            <person name="Gilbert J.A."/>
            <person name="Pupko T."/>
            <person name="Shuman H.A."/>
            <person name="Segal G."/>
        </authorList>
    </citation>
    <scope>NUCLEOTIDE SEQUENCE [LARGE SCALE GENOMIC DNA]</scope>
    <source>
        <strain evidence="2 3">ATCC 49505</strain>
    </source>
</reference>
<dbReference type="Pfam" id="PF00994">
    <property type="entry name" value="MoCF_biosynth"/>
    <property type="match status" value="1"/>
</dbReference>
<dbReference type="AlphaFoldDB" id="A0A0W0VPQ0"/>
<dbReference type="SUPFAM" id="SSF53218">
    <property type="entry name" value="Molybdenum cofactor biosynthesis proteins"/>
    <property type="match status" value="1"/>
</dbReference>
<dbReference type="CDD" id="cd00885">
    <property type="entry name" value="cinA"/>
    <property type="match status" value="1"/>
</dbReference>
<dbReference type="InterPro" id="IPR036425">
    <property type="entry name" value="MoaB/Mog-like_dom_sf"/>
</dbReference>
<keyword evidence="3" id="KW-1185">Reference proteome</keyword>
<protein>
    <submittedName>
        <fullName evidence="2">Competence damage inducible protein CinA</fullName>
    </submittedName>
</protein>
<organism evidence="2 3">
    <name type="scientific">Legionella londiniensis</name>
    <dbReference type="NCBI Taxonomy" id="45068"/>
    <lineage>
        <taxon>Bacteria</taxon>
        <taxon>Pseudomonadati</taxon>
        <taxon>Pseudomonadota</taxon>
        <taxon>Gammaproteobacteria</taxon>
        <taxon>Legionellales</taxon>
        <taxon>Legionellaceae</taxon>
        <taxon>Legionella</taxon>
    </lineage>
</organism>
<dbReference type="SMART" id="SM00852">
    <property type="entry name" value="MoCF_biosynth"/>
    <property type="match status" value="1"/>
</dbReference>
<dbReference type="PATRIC" id="fig|45068.5.peg.1151"/>
<dbReference type="PANTHER" id="PTHR13939:SF0">
    <property type="entry name" value="NMN AMIDOHYDROLASE-LIKE PROTEIN YFAY"/>
    <property type="match status" value="1"/>
</dbReference>
<feature type="domain" description="MoaB/Mog" evidence="1">
    <location>
        <begin position="4"/>
        <end position="170"/>
    </location>
</feature>
<proteinExistence type="predicted"/>
<dbReference type="STRING" id="45068.Llon_1066"/>
<sequence>MSIALLATGDEIIHGDTLNTNSQAIAQVLCSEGLSMGCHLACGDKEQEIVTGLKFLHKQHEIIVITGGLGPTSDDRTRFALARFLQVELIEYPEALLHIEQRLLCANLSMNAGNRKQALFPANATLLPNPFGTALGCMCRADNRQYFMLPGPPAECLPMLNHHVLPLLQQTKRSGKQLLKWRLLGVAEGEIAEILDKSLAGLNCDTGYRLETPYLEFKVRCPASMVAEVQDIVLPLIKPYLLGELSDKASVRLCQILSQLSEPVVIVDEATGGVLQTLLQKPETYQRVFFQKHENIRVQFHLSGLEEYWTQEEASFCNITIKYQNDRQQGSESYQLPYRSRSVIHHAAEWLCFRLLHLIDQLH</sequence>
<accession>A0A0W0VPQ0</accession>
<dbReference type="InterPro" id="IPR050101">
    <property type="entry name" value="CinA"/>
</dbReference>
<dbReference type="RefSeq" id="WP_058529048.1">
    <property type="nucleotide sequence ID" value="NZ_CAAAHZ010000006.1"/>
</dbReference>
<evidence type="ECO:0000313" key="2">
    <source>
        <dbReference type="EMBL" id="KTD21901.1"/>
    </source>
</evidence>
<dbReference type="PANTHER" id="PTHR13939">
    <property type="entry name" value="NICOTINAMIDE-NUCLEOTIDE AMIDOHYDROLASE PNCC"/>
    <property type="match status" value="1"/>
</dbReference>
<gene>
    <name evidence="2" type="primary">cinA</name>
    <name evidence="2" type="ORF">Llon_1066</name>
</gene>
<dbReference type="InterPro" id="IPR001453">
    <property type="entry name" value="MoaB/Mog_dom"/>
</dbReference>
<dbReference type="OrthoDB" id="9801454at2"/>
<evidence type="ECO:0000259" key="1">
    <source>
        <dbReference type="SMART" id="SM00852"/>
    </source>
</evidence>
<evidence type="ECO:0000313" key="3">
    <source>
        <dbReference type="Proteomes" id="UP000054997"/>
    </source>
</evidence>
<dbReference type="Proteomes" id="UP000054997">
    <property type="component" value="Unassembled WGS sequence"/>
</dbReference>
<dbReference type="Gene3D" id="3.40.980.10">
    <property type="entry name" value="MoaB/Mog-like domain"/>
    <property type="match status" value="1"/>
</dbReference>
<name>A0A0W0VPQ0_9GAMM</name>